<accession>A0AA40ZWR8</accession>
<evidence type="ECO:0000256" key="1">
    <source>
        <dbReference type="SAM" id="MobiDB-lite"/>
    </source>
</evidence>
<protein>
    <submittedName>
        <fullName evidence="2">Uncharacterized protein</fullName>
    </submittedName>
</protein>
<keyword evidence="3" id="KW-1185">Reference proteome</keyword>
<sequence length="65" mass="7415">MTVRARPPTPRRPHVNMFYQPEQRAFIPALARRPDGAVPPTTDYQSLTDTRESLPETLRSRGPTL</sequence>
<feature type="region of interest" description="Disordered" evidence="1">
    <location>
        <begin position="32"/>
        <end position="65"/>
    </location>
</feature>
<evidence type="ECO:0000313" key="2">
    <source>
        <dbReference type="EMBL" id="MBM6858749.1"/>
    </source>
</evidence>
<name>A0AA40ZWR8_9BACT</name>
<comment type="caution">
    <text evidence="2">The sequence shown here is derived from an EMBL/GenBank/DDBJ whole genome shotgun (WGS) entry which is preliminary data.</text>
</comment>
<proteinExistence type="predicted"/>
<dbReference type="RefSeq" id="WP_204973257.1">
    <property type="nucleotide sequence ID" value="NZ_JAAZTS010000035.1"/>
</dbReference>
<dbReference type="EMBL" id="JACJMO010000038">
    <property type="protein sequence ID" value="MBM6858749.1"/>
    <property type="molecule type" value="Genomic_DNA"/>
</dbReference>
<evidence type="ECO:0000313" key="3">
    <source>
        <dbReference type="Proteomes" id="UP000698924"/>
    </source>
</evidence>
<dbReference type="AlphaFoldDB" id="A0AA40ZWR8"/>
<gene>
    <name evidence="2" type="ORF">H6D15_14280</name>
</gene>
<dbReference type="Proteomes" id="UP000698924">
    <property type="component" value="Unassembled WGS sequence"/>
</dbReference>
<reference evidence="2 3" key="1">
    <citation type="journal article" date="2021" name="Sci. Rep.">
        <title>The distribution of antibiotic resistance genes in chicken gut microbiota commensals.</title>
        <authorList>
            <person name="Juricova H."/>
            <person name="Matiasovicova J."/>
            <person name="Kubasova T."/>
            <person name="Cejkova D."/>
            <person name="Rychlik I."/>
        </authorList>
    </citation>
    <scope>NUCLEOTIDE SEQUENCE [LARGE SCALE GENOMIC DNA]</scope>
    <source>
        <strain evidence="2 3">An421</strain>
    </source>
</reference>
<organism evidence="2 3">
    <name type="scientific">Caecibacteroides pullorum</name>
    <dbReference type="NCBI Taxonomy" id="2725562"/>
    <lineage>
        <taxon>Bacteria</taxon>
        <taxon>Pseudomonadati</taxon>
        <taxon>Bacteroidota</taxon>
        <taxon>Bacteroidia</taxon>
        <taxon>Bacteroidales</taxon>
        <taxon>Bacteroidaceae</taxon>
        <taxon>Caecibacteroides</taxon>
    </lineage>
</organism>